<comment type="caution">
    <text evidence="3">The sequence shown here is derived from an EMBL/GenBank/DDBJ whole genome shotgun (WGS) entry which is preliminary data.</text>
</comment>
<dbReference type="Gene3D" id="3.40.47.10">
    <property type="match status" value="1"/>
</dbReference>
<dbReference type="GO" id="GO:0003988">
    <property type="term" value="F:acetyl-CoA C-acyltransferase activity"/>
    <property type="evidence" value="ECO:0007669"/>
    <property type="project" value="UniProtKB-ARBA"/>
</dbReference>
<evidence type="ECO:0000256" key="1">
    <source>
        <dbReference type="SAM" id="MobiDB-lite"/>
    </source>
</evidence>
<feature type="region of interest" description="Disordered" evidence="1">
    <location>
        <begin position="1"/>
        <end position="21"/>
    </location>
</feature>
<dbReference type="SUPFAM" id="SSF53901">
    <property type="entry name" value="Thiolase-like"/>
    <property type="match status" value="2"/>
</dbReference>
<evidence type="ECO:0000313" key="3">
    <source>
        <dbReference type="EMBL" id="GGG44789.1"/>
    </source>
</evidence>
<dbReference type="InterPro" id="IPR002155">
    <property type="entry name" value="Thiolase"/>
</dbReference>
<gene>
    <name evidence="3" type="primary">ltp2</name>
    <name evidence="3" type="ORF">GCM10010964_35200</name>
</gene>
<organism evidence="3 4">
    <name type="scientific">Caldovatus sediminis</name>
    <dbReference type="NCBI Taxonomy" id="2041189"/>
    <lineage>
        <taxon>Bacteria</taxon>
        <taxon>Pseudomonadati</taxon>
        <taxon>Pseudomonadota</taxon>
        <taxon>Alphaproteobacteria</taxon>
        <taxon>Acetobacterales</taxon>
        <taxon>Roseomonadaceae</taxon>
        <taxon>Caldovatus</taxon>
    </lineage>
</organism>
<dbReference type="Proteomes" id="UP000597507">
    <property type="component" value="Unassembled WGS sequence"/>
</dbReference>
<reference evidence="3 4" key="1">
    <citation type="journal article" date="2014" name="Int. J. Syst. Evol. Microbiol.">
        <title>Complete genome sequence of Corynebacterium casei LMG S-19264T (=DSM 44701T), isolated from a smear-ripened cheese.</title>
        <authorList>
            <consortium name="US DOE Joint Genome Institute (JGI-PGF)"/>
            <person name="Walter F."/>
            <person name="Albersmeier A."/>
            <person name="Kalinowski J."/>
            <person name="Ruckert C."/>
        </authorList>
    </citation>
    <scope>NUCLEOTIDE SEQUENCE [LARGE SCALE GENOMIC DNA]</scope>
    <source>
        <strain evidence="3 4">CGMCC 1.16330</strain>
    </source>
</reference>
<dbReference type="Pfam" id="PF22691">
    <property type="entry name" value="Thiolase_C_1"/>
    <property type="match status" value="1"/>
</dbReference>
<dbReference type="RefSeq" id="WP_188902636.1">
    <property type="nucleotide sequence ID" value="NZ_BMKS01000013.1"/>
</dbReference>
<protein>
    <submittedName>
        <fullName evidence="3">Lipid-transfer protein</fullName>
    </submittedName>
</protein>
<dbReference type="PANTHER" id="PTHR42870">
    <property type="entry name" value="ACETYL-COA C-ACETYLTRANSFERASE"/>
    <property type="match status" value="1"/>
</dbReference>
<keyword evidence="4" id="KW-1185">Reference proteome</keyword>
<feature type="domain" description="Thiolase C-terminal" evidence="2">
    <location>
        <begin position="250"/>
        <end position="376"/>
    </location>
</feature>
<dbReference type="AlphaFoldDB" id="A0A8J2ZEC1"/>
<proteinExistence type="predicted"/>
<evidence type="ECO:0000313" key="4">
    <source>
        <dbReference type="Proteomes" id="UP000597507"/>
    </source>
</evidence>
<dbReference type="PIRSF" id="PIRSF000429">
    <property type="entry name" value="Ac-CoA_Ac_transf"/>
    <property type="match status" value="1"/>
</dbReference>
<dbReference type="PANTHER" id="PTHR42870:SF1">
    <property type="entry name" value="NON-SPECIFIC LIPID-TRANSFER PROTEIN-LIKE 2"/>
    <property type="match status" value="1"/>
</dbReference>
<name>A0A8J2ZEC1_9PROT</name>
<sequence>MARRSIGAVTGIGETDYTRPHPGRSALSLQLEASLKAIADAGLAPREIDGIVIPGGTGPVVAEDIATNLGLPDLRFSVVTPLGGAAAVAGLQCAAAAVAMGVCNHVLMPLGRTGRSGARIGARLAQMPQFRLVGEFEAPHGANAPAQYYAPMARRHMELYGTTSRQLAEIAVTTRRHAILNGNASMTKPITIEDHQASRMIADPLRLLDCSLESDGGAAVVISAAERARDLRAPPVVILGVAEGHPDSPSTITQRPDMTRLGVAKAAPRAFAMAGVTPADIQVAEIYDCFTYIVLCQLEDLGFCAKGEGGAFVEGGALGLGGRLPVNTHGGLLSQAHMAGMNHIVELVRQLRGAAGAAQVPGAELGLVTGYGDLGDGTVAIMAKG</sequence>
<dbReference type="EMBL" id="BMKS01000013">
    <property type="protein sequence ID" value="GGG44789.1"/>
    <property type="molecule type" value="Genomic_DNA"/>
</dbReference>
<dbReference type="CDD" id="cd00829">
    <property type="entry name" value="SCP-x_thiolase"/>
    <property type="match status" value="1"/>
</dbReference>
<evidence type="ECO:0000259" key="2">
    <source>
        <dbReference type="Pfam" id="PF22691"/>
    </source>
</evidence>
<dbReference type="InterPro" id="IPR016039">
    <property type="entry name" value="Thiolase-like"/>
</dbReference>
<accession>A0A8J2ZEC1</accession>
<dbReference type="InterPro" id="IPR055140">
    <property type="entry name" value="Thiolase_C_2"/>
</dbReference>